<protein>
    <submittedName>
        <fullName evidence="3">Phosphotransferase enzyme family</fullName>
    </submittedName>
    <submittedName>
        <fullName evidence="2">Putative integrative and conjugative element protein</fullName>
    </submittedName>
</protein>
<dbReference type="RefSeq" id="WP_050198939.1">
    <property type="nucleotide sequence ID" value="NZ_CFCF01000022.1"/>
</dbReference>
<dbReference type="Proteomes" id="UP000312530">
    <property type="component" value="Unassembled WGS sequence"/>
</dbReference>
<dbReference type="Gene3D" id="3.90.1200.10">
    <property type="match status" value="1"/>
</dbReference>
<evidence type="ECO:0000313" key="4">
    <source>
        <dbReference type="EMBL" id="VMC98656.1"/>
    </source>
</evidence>
<organism evidence="2">
    <name type="scientific">Streptococcus pneumoniae</name>
    <dbReference type="NCBI Taxonomy" id="1313"/>
    <lineage>
        <taxon>Bacteria</taxon>
        <taxon>Bacillati</taxon>
        <taxon>Bacillota</taxon>
        <taxon>Bacilli</taxon>
        <taxon>Lactobacillales</taxon>
        <taxon>Streptococcaceae</taxon>
        <taxon>Streptococcus</taxon>
    </lineage>
</organism>
<keyword evidence="4" id="KW-0808">Transferase</keyword>
<dbReference type="Proteomes" id="UP000254854">
    <property type="component" value="Unassembled WGS sequence"/>
</dbReference>
<gene>
    <name evidence="3" type="ORF">NCTC13734_01276</name>
    <name evidence="4" type="ORF">SAMEA2627268_01632</name>
    <name evidence="5" type="ORF">SAMEA2696453_00979</name>
</gene>
<dbReference type="EMBL" id="LK020692">
    <property type="protein sequence ID" value="CDQ30193.1"/>
    <property type="molecule type" value="Genomic_DNA"/>
</dbReference>
<dbReference type="Proteomes" id="UP000311381">
    <property type="component" value="Unassembled WGS sequence"/>
</dbReference>
<evidence type="ECO:0000313" key="3">
    <source>
        <dbReference type="EMBL" id="SUN86961.1"/>
    </source>
</evidence>
<reference evidence="2" key="2">
    <citation type="submission" date="2014-10" db="EMBL/GenBank/DDBJ databases">
        <title>Contrasting mechanisms driving short-term and long-term diversification of pneumococci.</title>
        <authorList>
            <person name="Croucher N.J."/>
            <person name="Coupland P.C."/>
            <person name="Stevenson A.E."/>
            <person name="Callendrello A."/>
            <person name="Bentley S.D."/>
            <person name="Hanage W.P."/>
        </authorList>
    </citation>
    <scope>NUCLEOTIDE SEQUENCE</scope>
    <source>
        <strain evidence="2">397079</strain>
    </source>
</reference>
<dbReference type="SUPFAM" id="SSF56112">
    <property type="entry name" value="Protein kinase-like (PK-like)"/>
    <property type="match status" value="1"/>
</dbReference>
<dbReference type="InterPro" id="IPR002575">
    <property type="entry name" value="Aminoglycoside_PTrfase"/>
</dbReference>
<dbReference type="Pfam" id="PF01636">
    <property type="entry name" value="APH"/>
    <property type="match status" value="1"/>
</dbReference>
<dbReference type="AlphaFoldDB" id="A0A098AQ64"/>
<evidence type="ECO:0000313" key="7">
    <source>
        <dbReference type="Proteomes" id="UP000311381"/>
    </source>
</evidence>
<dbReference type="GO" id="GO:0016740">
    <property type="term" value="F:transferase activity"/>
    <property type="evidence" value="ECO:0007669"/>
    <property type="project" value="UniProtKB-KW"/>
</dbReference>
<dbReference type="EMBL" id="CAAQRO010000012">
    <property type="protein sequence ID" value="VMC98656.1"/>
    <property type="molecule type" value="Genomic_DNA"/>
</dbReference>
<accession>A0A098AQ64</accession>
<dbReference type="EMBL" id="UHFW01000006">
    <property type="protein sequence ID" value="SUN86961.1"/>
    <property type="molecule type" value="Genomic_DNA"/>
</dbReference>
<evidence type="ECO:0000313" key="2">
    <source>
        <dbReference type="EMBL" id="CDQ30193.1"/>
    </source>
</evidence>
<evidence type="ECO:0000259" key="1">
    <source>
        <dbReference type="Pfam" id="PF01636"/>
    </source>
</evidence>
<evidence type="ECO:0000313" key="6">
    <source>
        <dbReference type="Proteomes" id="UP000254854"/>
    </source>
</evidence>
<proteinExistence type="predicted"/>
<reference evidence="3 6" key="3">
    <citation type="submission" date="2018-06" db="EMBL/GenBank/DDBJ databases">
        <authorList>
            <consortium name="Pathogen Informatics"/>
            <person name="Doyle S."/>
        </authorList>
    </citation>
    <scope>NUCLEOTIDE SEQUENCE [LARGE SCALE GENOMIC DNA]</scope>
    <source>
        <strain evidence="3 6">NCTC13734</strain>
    </source>
</reference>
<sequence length="327" mass="37745">MDNTKLIGRNYNHIEIIDNIKCIKKKLLGNSTDVKRRQRNLEQWQLELPDKFNTPTLVKQDSINAEYAYEWIDESSTVQEIFQNSLGLPFTKNLYDIFSEISKILARVHKISPTKTENVNSIKLLSRPLIALTPEEYAEASGAELECLSLLQKDLELIQTLNNYLPQDKYKVMIHGDIRLDQFLSSLTNEVWIIDFEEYSFGDALKDLGGIIGSVLFDVYIKIFCDTWELNDEGANEQIINDYLLKKETALIREVSPLLKHFLQEYQLECRQNIDIELLSMNLGAFLLERILSRAKLSFRLSAVDKAILGIGREFIISKYKLSQILS</sequence>
<reference evidence="7 8" key="4">
    <citation type="submission" date="2019-04" db="EMBL/GenBank/DDBJ databases">
        <authorList>
            <consortium name="Pathogen Informatics"/>
        </authorList>
    </citation>
    <scope>NUCLEOTIDE SEQUENCE [LARGE SCALE GENOMIC DNA]</scope>
    <source>
        <strain evidence="7 8">GPSC47</strain>
    </source>
</reference>
<dbReference type="InterPro" id="IPR011009">
    <property type="entry name" value="Kinase-like_dom_sf"/>
</dbReference>
<feature type="domain" description="Aminoglycoside phosphotransferase" evidence="1">
    <location>
        <begin position="94"/>
        <end position="212"/>
    </location>
</feature>
<dbReference type="EMBL" id="CAAULE010000006">
    <property type="protein sequence ID" value="VOG80020.1"/>
    <property type="molecule type" value="Genomic_DNA"/>
</dbReference>
<reference evidence="2" key="1">
    <citation type="submission" date="2014-04" db="EMBL/GenBank/DDBJ databases">
        <authorList>
            <person name="Croucher N."/>
        </authorList>
    </citation>
    <scope>NUCLEOTIDE SEQUENCE</scope>
    <source>
        <strain evidence="2">397079</strain>
    </source>
</reference>
<name>A0A098AQ64_STREE</name>
<evidence type="ECO:0000313" key="8">
    <source>
        <dbReference type="Proteomes" id="UP000312530"/>
    </source>
</evidence>
<evidence type="ECO:0000313" key="5">
    <source>
        <dbReference type="EMBL" id="VOG80020.1"/>
    </source>
</evidence>